<feature type="region of interest" description="Disordered" evidence="1">
    <location>
        <begin position="52"/>
        <end position="76"/>
    </location>
</feature>
<protein>
    <recommendedName>
        <fullName evidence="2">HTH myb-type domain-containing protein</fullName>
    </recommendedName>
</protein>
<evidence type="ECO:0000313" key="3">
    <source>
        <dbReference type="EMBL" id="PXF44426.1"/>
    </source>
</evidence>
<evidence type="ECO:0000256" key="1">
    <source>
        <dbReference type="SAM" id="MobiDB-lite"/>
    </source>
</evidence>
<dbReference type="OrthoDB" id="6005at2759"/>
<dbReference type="AlphaFoldDB" id="A0A2V3IQP7"/>
<feature type="region of interest" description="Disordered" evidence="1">
    <location>
        <begin position="239"/>
        <end position="272"/>
    </location>
</feature>
<comment type="caution">
    <text evidence="3">The sequence shown here is derived from an EMBL/GenBank/DDBJ whole genome shotgun (WGS) entry which is preliminary data.</text>
</comment>
<dbReference type="EMBL" id="NBIV01000092">
    <property type="protein sequence ID" value="PXF44426.1"/>
    <property type="molecule type" value="Genomic_DNA"/>
</dbReference>
<dbReference type="InterPro" id="IPR009057">
    <property type="entry name" value="Homeodomain-like_sf"/>
</dbReference>
<evidence type="ECO:0000259" key="2">
    <source>
        <dbReference type="PROSITE" id="PS51294"/>
    </source>
</evidence>
<gene>
    <name evidence="3" type="ORF">BWQ96_05869</name>
</gene>
<organism evidence="3 4">
    <name type="scientific">Gracilariopsis chorda</name>
    <dbReference type="NCBI Taxonomy" id="448386"/>
    <lineage>
        <taxon>Eukaryota</taxon>
        <taxon>Rhodophyta</taxon>
        <taxon>Florideophyceae</taxon>
        <taxon>Rhodymeniophycidae</taxon>
        <taxon>Gracilariales</taxon>
        <taxon>Gracilariaceae</taxon>
        <taxon>Gracilariopsis</taxon>
    </lineage>
</organism>
<sequence length="345" mass="37149">MEVSQHSPLVPDPTAVVTATAHLRAHAEANATRIRQLESMIRSERRELARLLGTKRTRSSTPPPSQCTPSASPVSSPRTIDYVNHSPTREMAARGSHWSFAEKARFEAALHRYGPFAWDHIIRAVGTRSEKQVKAYAARYRRRKKLAAKAQQEAVRAFATAQLNAAAAAAAAAAAKQSFGLPVHTVQHKRRAEHKLAHIMPAGMRSAGGVSAQQSEPFNAFPMHMEAAVAPLLAPAEAPGKQEQTVVKTEDEAQSDASIQSEGDGMSTRTDGVSSAGADYALFDTQFAGGDFEDMLSIPMELDSSVGTDDVSVQCSLFDEDDSTWNAADRQGDDLLGDRLLGGAF</sequence>
<dbReference type="SMART" id="SM00717">
    <property type="entry name" value="SANT"/>
    <property type="match status" value="1"/>
</dbReference>
<feature type="compositionally biased region" description="Polar residues" evidence="1">
    <location>
        <begin position="255"/>
        <end position="272"/>
    </location>
</feature>
<feature type="domain" description="HTH myb-type" evidence="2">
    <location>
        <begin position="90"/>
        <end position="145"/>
    </location>
</feature>
<dbReference type="CDD" id="cd00167">
    <property type="entry name" value="SANT"/>
    <property type="match status" value="1"/>
</dbReference>
<accession>A0A2V3IQP7</accession>
<reference evidence="3 4" key="1">
    <citation type="journal article" date="2018" name="Mol. Biol. Evol.">
        <title>Analysis of the draft genome of the red seaweed Gracilariopsis chorda provides insights into genome size evolution in Rhodophyta.</title>
        <authorList>
            <person name="Lee J."/>
            <person name="Yang E.C."/>
            <person name="Graf L."/>
            <person name="Yang J.H."/>
            <person name="Qiu H."/>
            <person name="Zel Zion U."/>
            <person name="Chan C.X."/>
            <person name="Stephens T.G."/>
            <person name="Weber A.P.M."/>
            <person name="Boo G.H."/>
            <person name="Boo S.M."/>
            <person name="Kim K.M."/>
            <person name="Shin Y."/>
            <person name="Jung M."/>
            <person name="Lee S.J."/>
            <person name="Yim H.S."/>
            <person name="Lee J.H."/>
            <person name="Bhattacharya D."/>
            <person name="Yoon H.S."/>
        </authorList>
    </citation>
    <scope>NUCLEOTIDE SEQUENCE [LARGE SCALE GENOMIC DNA]</scope>
    <source>
        <strain evidence="3 4">SKKU-2015</strain>
        <tissue evidence="3">Whole body</tissue>
    </source>
</reference>
<dbReference type="Gene3D" id="1.10.10.60">
    <property type="entry name" value="Homeodomain-like"/>
    <property type="match status" value="1"/>
</dbReference>
<dbReference type="InterPro" id="IPR017930">
    <property type="entry name" value="Myb_dom"/>
</dbReference>
<dbReference type="SUPFAM" id="SSF46689">
    <property type="entry name" value="Homeodomain-like"/>
    <property type="match status" value="1"/>
</dbReference>
<evidence type="ECO:0000313" key="4">
    <source>
        <dbReference type="Proteomes" id="UP000247409"/>
    </source>
</evidence>
<dbReference type="PROSITE" id="PS51294">
    <property type="entry name" value="HTH_MYB"/>
    <property type="match status" value="1"/>
</dbReference>
<name>A0A2V3IQP7_9FLOR</name>
<dbReference type="InterPro" id="IPR001005">
    <property type="entry name" value="SANT/Myb"/>
</dbReference>
<proteinExistence type="predicted"/>
<dbReference type="Proteomes" id="UP000247409">
    <property type="component" value="Unassembled WGS sequence"/>
</dbReference>
<keyword evidence="4" id="KW-1185">Reference proteome</keyword>